<protein>
    <recommendedName>
        <fullName evidence="3">ABM domain-containing protein</fullName>
    </recommendedName>
</protein>
<sequence>MSHFVEVCIYDVRVEKEEMFEELIRKVIKHHTEFPGVFDVRYLKRTHRPTSFGGAKRGEPAIKLTRKPEALTYVLYWEVDNAQTHGKATKSGLKHFFKEFNRCLVKPPKMILGERII</sequence>
<proteinExistence type="predicted"/>
<accession>A0A2M7AMC3</accession>
<reference evidence="2" key="1">
    <citation type="submission" date="2017-09" db="EMBL/GenBank/DDBJ databases">
        <title>Depth-based differentiation of microbial function through sediment-hosted aquifers and enrichment of novel symbionts in the deep terrestrial subsurface.</title>
        <authorList>
            <person name="Probst A.J."/>
            <person name="Ladd B."/>
            <person name="Jarett J.K."/>
            <person name="Geller-Mcgrath D.E."/>
            <person name="Sieber C.M.K."/>
            <person name="Emerson J.B."/>
            <person name="Anantharaman K."/>
            <person name="Thomas B.C."/>
            <person name="Malmstrom R."/>
            <person name="Stieglmeier M."/>
            <person name="Klingl A."/>
            <person name="Woyke T."/>
            <person name="Ryan C.M."/>
            <person name="Banfield J.F."/>
        </authorList>
    </citation>
    <scope>NUCLEOTIDE SEQUENCE [LARGE SCALE GENOMIC DNA]</scope>
</reference>
<dbReference type="Proteomes" id="UP000229916">
    <property type="component" value="Unassembled WGS sequence"/>
</dbReference>
<name>A0A2M7AMC3_UNCKA</name>
<evidence type="ECO:0000313" key="1">
    <source>
        <dbReference type="EMBL" id="PIU68538.1"/>
    </source>
</evidence>
<dbReference type="EMBL" id="PEWD01000068">
    <property type="protein sequence ID" value="PIU68538.1"/>
    <property type="molecule type" value="Genomic_DNA"/>
</dbReference>
<comment type="caution">
    <text evidence="1">The sequence shown here is derived from an EMBL/GenBank/DDBJ whole genome shotgun (WGS) entry which is preliminary data.</text>
</comment>
<evidence type="ECO:0000313" key="2">
    <source>
        <dbReference type="Proteomes" id="UP000229916"/>
    </source>
</evidence>
<dbReference type="AlphaFoldDB" id="A0A2M7AMC3"/>
<gene>
    <name evidence="1" type="ORF">COS81_03580</name>
</gene>
<evidence type="ECO:0008006" key="3">
    <source>
        <dbReference type="Google" id="ProtNLM"/>
    </source>
</evidence>
<organism evidence="1 2">
    <name type="scientific">candidate division WWE3 bacterium CG06_land_8_20_14_3_00_42_16</name>
    <dbReference type="NCBI Taxonomy" id="1975083"/>
    <lineage>
        <taxon>Bacteria</taxon>
        <taxon>Katanobacteria</taxon>
    </lineage>
</organism>